<dbReference type="GO" id="GO:0008673">
    <property type="term" value="F:2-dehydro-3-deoxygluconokinase activity"/>
    <property type="evidence" value="ECO:0007669"/>
    <property type="project" value="UniProtKB-EC"/>
</dbReference>
<proteinExistence type="inferred from homology"/>
<dbReference type="EMBL" id="QOUW02000005">
    <property type="protein sequence ID" value="RIW19050.1"/>
    <property type="molecule type" value="Genomic_DNA"/>
</dbReference>
<evidence type="ECO:0000256" key="3">
    <source>
        <dbReference type="ARBA" id="ARBA00022741"/>
    </source>
</evidence>
<evidence type="ECO:0000256" key="10">
    <source>
        <dbReference type="ARBA" id="ARBA00054997"/>
    </source>
</evidence>
<evidence type="ECO:0000256" key="4">
    <source>
        <dbReference type="ARBA" id="ARBA00022777"/>
    </source>
</evidence>
<comment type="caution">
    <text evidence="16">The sequence shown here is derived from an EMBL/GenBank/DDBJ whole genome shotgun (WGS) entry which is preliminary data.</text>
</comment>
<dbReference type="EC" id="2.7.1.45" evidence="11"/>
<dbReference type="SUPFAM" id="SSF53613">
    <property type="entry name" value="Ribokinase-like"/>
    <property type="match status" value="1"/>
</dbReference>
<evidence type="ECO:0000313" key="17">
    <source>
        <dbReference type="Proteomes" id="UP000253437"/>
    </source>
</evidence>
<dbReference type="PROSITE" id="PS00584">
    <property type="entry name" value="PFKB_KINASES_2"/>
    <property type="match status" value="1"/>
</dbReference>
<dbReference type="GO" id="GO:0006974">
    <property type="term" value="P:DNA damage response"/>
    <property type="evidence" value="ECO:0007669"/>
    <property type="project" value="TreeGrafter"/>
</dbReference>
<dbReference type="InterPro" id="IPR011611">
    <property type="entry name" value="PfkB_dom"/>
</dbReference>
<accession>A0A8B3DKT5</accession>
<dbReference type="CDD" id="cd01166">
    <property type="entry name" value="KdgK"/>
    <property type="match status" value="1"/>
</dbReference>
<dbReference type="GO" id="GO:0019698">
    <property type="term" value="P:D-galacturonate catabolic process"/>
    <property type="evidence" value="ECO:0007669"/>
    <property type="project" value="TreeGrafter"/>
</dbReference>
<gene>
    <name evidence="16" type="ORF">DS957_002880</name>
</gene>
<dbReference type="GO" id="GO:0005829">
    <property type="term" value="C:cytosol"/>
    <property type="evidence" value="ECO:0007669"/>
    <property type="project" value="TreeGrafter"/>
</dbReference>
<keyword evidence="6" id="KW-0119">Carbohydrate metabolism</keyword>
<evidence type="ECO:0000259" key="15">
    <source>
        <dbReference type="Pfam" id="PF00294"/>
    </source>
</evidence>
<evidence type="ECO:0000313" key="16">
    <source>
        <dbReference type="EMBL" id="RIW19050.1"/>
    </source>
</evidence>
<evidence type="ECO:0000256" key="1">
    <source>
        <dbReference type="ARBA" id="ARBA00010688"/>
    </source>
</evidence>
<dbReference type="GO" id="GO:0042840">
    <property type="term" value="P:D-glucuronate catabolic process"/>
    <property type="evidence" value="ECO:0007669"/>
    <property type="project" value="TreeGrafter"/>
</dbReference>
<organism evidence="16 17">
    <name type="scientific">Vibrio harveyi</name>
    <name type="common">Beneckea harveyi</name>
    <dbReference type="NCBI Taxonomy" id="669"/>
    <lineage>
        <taxon>Bacteria</taxon>
        <taxon>Pseudomonadati</taxon>
        <taxon>Pseudomonadota</taxon>
        <taxon>Gammaproteobacteria</taxon>
        <taxon>Vibrionales</taxon>
        <taxon>Vibrionaceae</taxon>
        <taxon>Vibrio</taxon>
    </lineage>
</organism>
<evidence type="ECO:0000256" key="6">
    <source>
        <dbReference type="ARBA" id="ARBA00023277"/>
    </source>
</evidence>
<protein>
    <recommendedName>
        <fullName evidence="12">2-dehydro-3-deoxygluconokinase</fullName>
        <ecNumber evidence="11">2.7.1.45</ecNumber>
    </recommendedName>
    <alternativeName>
        <fullName evidence="13">2-keto-3-deoxygluconokinase</fullName>
    </alternativeName>
    <alternativeName>
        <fullName evidence="14">3-deoxy-2-oxo-D-gluconate kinase</fullName>
    </alternativeName>
    <alternativeName>
        <fullName evidence="8">KDG kinase</fullName>
    </alternativeName>
</protein>
<dbReference type="Proteomes" id="UP000253437">
    <property type="component" value="Unassembled WGS sequence"/>
</dbReference>
<keyword evidence="5" id="KW-0067">ATP-binding</keyword>
<dbReference type="PANTHER" id="PTHR43085:SF15">
    <property type="entry name" value="2-DEHYDRO-3-DEOXYGLUCONOKINASE"/>
    <property type="match status" value="1"/>
</dbReference>
<evidence type="ECO:0000256" key="13">
    <source>
        <dbReference type="ARBA" id="ARBA00075711"/>
    </source>
</evidence>
<evidence type="ECO:0000256" key="8">
    <source>
        <dbReference type="ARBA" id="ARBA00044254"/>
    </source>
</evidence>
<comment type="function">
    <text evidence="10">Catalyzes the phosphorylation of 2-keto-3-deoxygluconate (KDG) to produce 2-keto-3-deoxy-6-phosphogluconate (KDPG).</text>
</comment>
<dbReference type="AlphaFoldDB" id="A0A8B3DKT5"/>
<dbReference type="FunFam" id="3.40.1190.20:FF:000011">
    <property type="entry name" value="2-dehydro-3-deoxygluconokinase, putative"/>
    <property type="match status" value="1"/>
</dbReference>
<keyword evidence="2" id="KW-0808">Transferase</keyword>
<evidence type="ECO:0000256" key="12">
    <source>
        <dbReference type="ARBA" id="ARBA00067931"/>
    </source>
</evidence>
<dbReference type="InterPro" id="IPR050306">
    <property type="entry name" value="PfkB_Carbo_kinase"/>
</dbReference>
<evidence type="ECO:0000256" key="5">
    <source>
        <dbReference type="ARBA" id="ARBA00022840"/>
    </source>
</evidence>
<evidence type="ECO:0000256" key="7">
    <source>
        <dbReference type="ARBA" id="ARBA00043951"/>
    </source>
</evidence>
<evidence type="ECO:0000256" key="14">
    <source>
        <dbReference type="ARBA" id="ARBA00080545"/>
    </source>
</evidence>
<dbReference type="Gene3D" id="3.40.1190.20">
    <property type="match status" value="1"/>
</dbReference>
<reference evidence="16 17" key="1">
    <citation type="submission" date="2018-08" db="EMBL/GenBank/DDBJ databases">
        <title>Vibrio harveyi strains pathogenic to white snook Centropomus viridis Lockington (1877) and potential probiotic bacteria.</title>
        <authorList>
            <person name="Soto-Rodriguez S."/>
            <person name="Gomez-Gil B."/>
            <person name="Lozano-Olvera R."/>
        </authorList>
    </citation>
    <scope>NUCLEOTIDE SEQUENCE [LARGE SCALE GENOMIC DNA]</scope>
    <source>
        <strain evidence="16 17">CAIM 1508</strain>
    </source>
</reference>
<dbReference type="GO" id="GO:0005524">
    <property type="term" value="F:ATP binding"/>
    <property type="evidence" value="ECO:0007669"/>
    <property type="project" value="UniProtKB-KW"/>
</dbReference>
<comment type="similarity">
    <text evidence="1">Belongs to the carbohydrate kinase PfkB family.</text>
</comment>
<evidence type="ECO:0000256" key="2">
    <source>
        <dbReference type="ARBA" id="ARBA00022679"/>
    </source>
</evidence>
<comment type="pathway">
    <text evidence="7">Carbohydrate acid metabolism; 2-dehydro-3-deoxy-D-gluconate degradation; D-glyceraldehyde 3-phosphate and pyruvate from 2-dehydro-3-deoxy-D-gluconate: step 1/2.</text>
</comment>
<keyword evidence="4 16" id="KW-0418">Kinase</keyword>
<keyword evidence="3" id="KW-0547">Nucleotide-binding</keyword>
<dbReference type="InterPro" id="IPR002173">
    <property type="entry name" value="Carboh/pur_kinase_PfkB_CS"/>
</dbReference>
<evidence type="ECO:0000256" key="11">
    <source>
        <dbReference type="ARBA" id="ARBA00066369"/>
    </source>
</evidence>
<evidence type="ECO:0000256" key="9">
    <source>
        <dbReference type="ARBA" id="ARBA00050729"/>
    </source>
</evidence>
<dbReference type="RefSeq" id="WP_114091839.1">
    <property type="nucleotide sequence ID" value="NZ_QOUW02000005.1"/>
</dbReference>
<comment type="catalytic activity">
    <reaction evidence="9">
        <text>2-dehydro-3-deoxy-D-gluconate + ATP = 2-dehydro-3-deoxy-6-phospho-D-gluconate + ADP + H(+)</text>
        <dbReference type="Rhea" id="RHEA:14797"/>
        <dbReference type="ChEBI" id="CHEBI:15378"/>
        <dbReference type="ChEBI" id="CHEBI:30616"/>
        <dbReference type="ChEBI" id="CHEBI:57569"/>
        <dbReference type="ChEBI" id="CHEBI:57990"/>
        <dbReference type="ChEBI" id="CHEBI:456216"/>
        <dbReference type="EC" id="2.7.1.45"/>
    </reaction>
</comment>
<dbReference type="Pfam" id="PF00294">
    <property type="entry name" value="PfkB"/>
    <property type="match status" value="1"/>
</dbReference>
<dbReference type="PANTHER" id="PTHR43085">
    <property type="entry name" value="HEXOKINASE FAMILY MEMBER"/>
    <property type="match status" value="1"/>
</dbReference>
<name>A0A8B3DKT5_VIBHA</name>
<sequence length="315" mass="34862">MKKIALIGECMIELSGQPFGQMTQSYGGDTLNTAVYLSRLNPDLKPAYITALGEGSISQHMAEKWQVEGIDTQYVLIDPAHPTGLYMIQLDDAGERSFAYWRHQSAASQLLKHEQFSKIEQALMSFDFLYLSGISLAILDDEDRAKLISILTDARHRGARVIFDSNYRPSLWSSRLDAQHWYQAIVNISDYLLLTSDDEQALWGDKSLETTIQRLNQQSKAVVVIKQGADGCSVGSLANWNNSVIHHPASSVEKVIDTTSAGDSFNAGFIWGISEGLELGTSCQIGNLLASKVIQYKGAIVPSPITDLLRDKLYE</sequence>
<feature type="domain" description="Carbohydrate kinase PfkB" evidence="15">
    <location>
        <begin position="1"/>
        <end position="304"/>
    </location>
</feature>
<dbReference type="InterPro" id="IPR029056">
    <property type="entry name" value="Ribokinase-like"/>
</dbReference>